<dbReference type="RefSeq" id="WP_119524977.1">
    <property type="nucleotide sequence ID" value="NZ_NRHC01000041.1"/>
</dbReference>
<evidence type="ECO:0000256" key="8">
    <source>
        <dbReference type="SAM" id="Phobius"/>
    </source>
</evidence>
<dbReference type="InterPro" id="IPR046457">
    <property type="entry name" value="PMI_typeI_cat"/>
</dbReference>
<dbReference type="InterPro" id="IPR016305">
    <property type="entry name" value="Mannose-6-P_Isomerase"/>
</dbReference>
<dbReference type="Gene3D" id="2.60.120.10">
    <property type="entry name" value="Jelly Rolls"/>
    <property type="match status" value="2"/>
</dbReference>
<dbReference type="Gene3D" id="1.10.441.10">
    <property type="entry name" value="Phosphomannose Isomerase, domain 2"/>
    <property type="match status" value="1"/>
</dbReference>
<evidence type="ECO:0000313" key="10">
    <source>
        <dbReference type="EMBL" id="RIY32899.1"/>
    </source>
</evidence>
<dbReference type="OrthoDB" id="9792649at2"/>
<keyword evidence="8" id="KW-0472">Membrane</keyword>
<evidence type="ECO:0000256" key="7">
    <source>
        <dbReference type="ARBA" id="ARBA00023235"/>
    </source>
</evidence>
<evidence type="ECO:0000259" key="9">
    <source>
        <dbReference type="Pfam" id="PF20511"/>
    </source>
</evidence>
<feature type="transmembrane region" description="Helical" evidence="8">
    <location>
        <begin position="6"/>
        <end position="21"/>
    </location>
</feature>
<dbReference type="InterPro" id="IPR014710">
    <property type="entry name" value="RmlC-like_jellyroll"/>
</dbReference>
<protein>
    <recommendedName>
        <fullName evidence="4">mannose-6-phosphate isomerase</fullName>
        <ecNumber evidence="4">5.3.1.8</ecNumber>
    </recommendedName>
</protein>
<evidence type="ECO:0000256" key="3">
    <source>
        <dbReference type="ARBA" id="ARBA00010772"/>
    </source>
</evidence>
<name>A0A3A1Y6J5_9GAMM</name>
<comment type="similarity">
    <text evidence="3">Belongs to the mannose-6-phosphate isomerase type 1 family.</text>
</comment>
<keyword evidence="11" id="KW-1185">Reference proteome</keyword>
<evidence type="ECO:0000256" key="4">
    <source>
        <dbReference type="ARBA" id="ARBA00011956"/>
    </source>
</evidence>
<evidence type="ECO:0000256" key="1">
    <source>
        <dbReference type="ARBA" id="ARBA00000757"/>
    </source>
</evidence>
<dbReference type="Pfam" id="PF20511">
    <property type="entry name" value="PMI_typeI_cat"/>
    <property type="match status" value="1"/>
</dbReference>
<feature type="domain" description="Phosphomannose isomerase type I catalytic" evidence="9">
    <location>
        <begin position="174"/>
        <end position="344"/>
    </location>
</feature>
<keyword evidence="5" id="KW-0479">Metal-binding</keyword>
<accession>A0A3A1Y6J5</accession>
<dbReference type="SUPFAM" id="SSF51182">
    <property type="entry name" value="RmlC-like cupins"/>
    <property type="match status" value="1"/>
</dbReference>
<keyword evidence="8" id="KW-0812">Transmembrane</keyword>
<keyword evidence="7 10" id="KW-0413">Isomerase</keyword>
<comment type="caution">
    <text evidence="10">The sequence shown here is derived from an EMBL/GenBank/DDBJ whole genome shotgun (WGS) entry which is preliminary data.</text>
</comment>
<dbReference type="GO" id="GO:0005829">
    <property type="term" value="C:cytosol"/>
    <property type="evidence" value="ECO:0007669"/>
    <property type="project" value="TreeGrafter"/>
</dbReference>
<feature type="transmembrane region" description="Helical" evidence="8">
    <location>
        <begin position="41"/>
        <end position="59"/>
    </location>
</feature>
<keyword evidence="6" id="KW-0862">Zinc</keyword>
<dbReference type="EC" id="5.3.1.8" evidence="4"/>
<dbReference type="InterPro" id="IPR011051">
    <property type="entry name" value="RmlC_Cupin_sf"/>
</dbReference>
<dbReference type="PANTHER" id="PTHR10309">
    <property type="entry name" value="MANNOSE-6-PHOSPHATE ISOMERASE"/>
    <property type="match status" value="1"/>
</dbReference>
<comment type="cofactor">
    <cofactor evidence="2">
        <name>Zn(2+)</name>
        <dbReference type="ChEBI" id="CHEBI:29105"/>
    </cofactor>
</comment>
<evidence type="ECO:0000256" key="2">
    <source>
        <dbReference type="ARBA" id="ARBA00001947"/>
    </source>
</evidence>
<dbReference type="GO" id="GO:0008270">
    <property type="term" value="F:zinc ion binding"/>
    <property type="evidence" value="ECO:0007669"/>
    <property type="project" value="InterPro"/>
</dbReference>
<dbReference type="AlphaFoldDB" id="A0A3A1Y6J5"/>
<comment type="catalytic activity">
    <reaction evidence="1">
        <text>D-mannose 6-phosphate = D-fructose 6-phosphate</text>
        <dbReference type="Rhea" id="RHEA:12356"/>
        <dbReference type="ChEBI" id="CHEBI:58735"/>
        <dbReference type="ChEBI" id="CHEBI:61527"/>
        <dbReference type="EC" id="5.3.1.8"/>
    </reaction>
</comment>
<evidence type="ECO:0000256" key="5">
    <source>
        <dbReference type="ARBA" id="ARBA00022723"/>
    </source>
</evidence>
<sequence>MITKILLIIIVVGAILLDYRTNKYLKVTEQARAVINLKRKLRPFTLVFIALMIFTIYKAHGTYDMFTQTLAFITILLVTKISYLNPKRIVVNQDKVATEFGEIPIEAISMFTLDQDSNLVIQINGLQRSFKFKPKKQEDYDAILYCAEKLNIGNAREVVQKHRLAQIAAKAKGVFPLSGTVKDYDWGGQSYLAHLLNLPKQQIAEIWYGTHPSGQSAITIKGFQVKELTDRFYKEHPEQDPIEVDATQDYNVLLNYNIAYGQPLRAQETDNTRKEGLPFLFKILDVARPLSIQIHPDKETAEKGFASEEKLGISLTSSTRTFKDENHKPEFGMALTDMYLLHGFDSKENVLKKLEGKPALAQLKEFIQERDLAQAYKELFTKSKAELKELLAAHIETVVNLYDPLIERQLSAEDITTYNQTHDGLSVEQANLDPDYWLAFTYKSLCMEPDNLDVGLISFYIFNLVKLEANQGIYQDAGVPHAYLRGRLVEVMANSDNVVRGGLTTKHINTELYLRLVDTTTVIPKIYQAGEYDLPSQEFTYKVVDLKDNDNFKTENASVWYVLEGQGQVEYFDQARIPQRVEITANHAYFASVDCMITFKGGNAKVVIATVK</sequence>
<evidence type="ECO:0000256" key="6">
    <source>
        <dbReference type="ARBA" id="ARBA00022833"/>
    </source>
</evidence>
<dbReference type="PANTHER" id="PTHR10309:SF0">
    <property type="entry name" value="MANNOSE-6-PHOSPHATE ISOMERASE"/>
    <property type="match status" value="1"/>
</dbReference>
<dbReference type="EMBL" id="NRHC01000041">
    <property type="protein sequence ID" value="RIY32899.1"/>
    <property type="molecule type" value="Genomic_DNA"/>
</dbReference>
<reference evidence="10 11" key="1">
    <citation type="submission" date="2017-08" db="EMBL/GenBank/DDBJ databases">
        <title>Reclassification of Bisgaard taxon 37 and 44.</title>
        <authorList>
            <person name="Christensen H."/>
        </authorList>
    </citation>
    <scope>NUCLEOTIDE SEQUENCE [LARGE SCALE GENOMIC DNA]</scope>
    <source>
        <strain evidence="10 11">B96_3</strain>
    </source>
</reference>
<dbReference type="PRINTS" id="PR00714">
    <property type="entry name" value="MAN6PISMRASE"/>
</dbReference>
<proteinExistence type="inferred from homology"/>
<gene>
    <name evidence="10" type="primary">manA</name>
    <name evidence="10" type="ORF">CKF54_03880</name>
</gene>
<dbReference type="GO" id="GO:0004476">
    <property type="term" value="F:mannose-6-phosphate isomerase activity"/>
    <property type="evidence" value="ECO:0007669"/>
    <property type="project" value="UniProtKB-EC"/>
</dbReference>
<keyword evidence="8" id="KW-1133">Transmembrane helix</keyword>
<evidence type="ECO:0000313" key="11">
    <source>
        <dbReference type="Proteomes" id="UP000265691"/>
    </source>
</evidence>
<dbReference type="NCBIfam" id="TIGR00218">
    <property type="entry name" value="manA"/>
    <property type="match status" value="1"/>
</dbReference>
<dbReference type="Proteomes" id="UP000265691">
    <property type="component" value="Unassembled WGS sequence"/>
</dbReference>
<dbReference type="GO" id="GO:0005975">
    <property type="term" value="P:carbohydrate metabolic process"/>
    <property type="evidence" value="ECO:0007669"/>
    <property type="project" value="InterPro"/>
</dbReference>
<dbReference type="GO" id="GO:0009298">
    <property type="term" value="P:GDP-mannose biosynthetic process"/>
    <property type="evidence" value="ECO:0007669"/>
    <property type="project" value="InterPro"/>
</dbReference>
<dbReference type="CDD" id="cd07011">
    <property type="entry name" value="cupin_PMI_type_I_N"/>
    <property type="match status" value="1"/>
</dbReference>
<organism evidence="10 11">
    <name type="scientific">Psittacicella hinzii</name>
    <dbReference type="NCBI Taxonomy" id="2028575"/>
    <lineage>
        <taxon>Bacteria</taxon>
        <taxon>Pseudomonadati</taxon>
        <taxon>Pseudomonadota</taxon>
        <taxon>Gammaproteobacteria</taxon>
        <taxon>Pasteurellales</taxon>
        <taxon>Psittacicellaceae</taxon>
        <taxon>Psittacicella</taxon>
    </lineage>
</organism>
<dbReference type="InterPro" id="IPR001250">
    <property type="entry name" value="Man6P_Isoase-1"/>
</dbReference>